<accession>A0AAN6TCJ6</accession>
<dbReference type="PANTHER" id="PTHR37488:SF2">
    <property type="entry name" value="DUF1275 DOMAIN-CONTAINING PROTEIN"/>
    <property type="match status" value="1"/>
</dbReference>
<keyword evidence="2" id="KW-1133">Transmembrane helix</keyword>
<feature type="region of interest" description="Disordered" evidence="1">
    <location>
        <begin position="1"/>
        <end position="27"/>
    </location>
</feature>
<evidence type="ECO:0000313" key="4">
    <source>
        <dbReference type="Proteomes" id="UP001302812"/>
    </source>
</evidence>
<feature type="transmembrane region" description="Helical" evidence="2">
    <location>
        <begin position="137"/>
        <end position="159"/>
    </location>
</feature>
<dbReference type="RefSeq" id="XP_064669351.1">
    <property type="nucleotide sequence ID" value="XM_064813665.1"/>
</dbReference>
<feature type="transmembrane region" description="Helical" evidence="2">
    <location>
        <begin position="104"/>
        <end position="125"/>
    </location>
</feature>
<dbReference type="InterPro" id="IPR010699">
    <property type="entry name" value="DUF1275"/>
</dbReference>
<dbReference type="AlphaFoldDB" id="A0AAN6TCJ6"/>
<dbReference type="Proteomes" id="UP001302812">
    <property type="component" value="Unassembled WGS sequence"/>
</dbReference>
<keyword evidence="4" id="KW-1185">Reference proteome</keyword>
<name>A0AAN6TCJ6_9PEZI</name>
<feature type="transmembrane region" description="Helical" evidence="2">
    <location>
        <begin position="179"/>
        <end position="201"/>
    </location>
</feature>
<gene>
    <name evidence="3" type="ORF">N656DRAFT_768962</name>
</gene>
<evidence type="ECO:0000256" key="1">
    <source>
        <dbReference type="SAM" id="MobiDB-lite"/>
    </source>
</evidence>
<feature type="transmembrane region" description="Helical" evidence="2">
    <location>
        <begin position="242"/>
        <end position="259"/>
    </location>
</feature>
<dbReference type="PANTHER" id="PTHR37488">
    <property type="entry name" value="DUF1275 DOMAIN-CONTAINING PROTEIN"/>
    <property type="match status" value="1"/>
</dbReference>
<keyword evidence="2" id="KW-0812">Transmembrane</keyword>
<dbReference type="Pfam" id="PF06912">
    <property type="entry name" value="DUF1275"/>
    <property type="match status" value="1"/>
</dbReference>
<evidence type="ECO:0000256" key="2">
    <source>
        <dbReference type="SAM" id="Phobius"/>
    </source>
</evidence>
<dbReference type="EMBL" id="MU853344">
    <property type="protein sequence ID" value="KAK4111781.1"/>
    <property type="molecule type" value="Genomic_DNA"/>
</dbReference>
<protein>
    <recommendedName>
        <fullName evidence="5">DUF1275 domain protein</fullName>
    </recommendedName>
</protein>
<dbReference type="GeneID" id="89937790"/>
<reference evidence="3" key="1">
    <citation type="journal article" date="2023" name="Mol. Phylogenet. Evol.">
        <title>Genome-scale phylogeny and comparative genomics of the fungal order Sordariales.</title>
        <authorList>
            <person name="Hensen N."/>
            <person name="Bonometti L."/>
            <person name="Westerberg I."/>
            <person name="Brannstrom I.O."/>
            <person name="Guillou S."/>
            <person name="Cros-Aarteil S."/>
            <person name="Calhoun S."/>
            <person name="Haridas S."/>
            <person name="Kuo A."/>
            <person name="Mondo S."/>
            <person name="Pangilinan J."/>
            <person name="Riley R."/>
            <person name="LaButti K."/>
            <person name="Andreopoulos B."/>
            <person name="Lipzen A."/>
            <person name="Chen C."/>
            <person name="Yan M."/>
            <person name="Daum C."/>
            <person name="Ng V."/>
            <person name="Clum A."/>
            <person name="Steindorff A."/>
            <person name="Ohm R.A."/>
            <person name="Martin F."/>
            <person name="Silar P."/>
            <person name="Natvig D.O."/>
            <person name="Lalanne C."/>
            <person name="Gautier V."/>
            <person name="Ament-Velasquez S.L."/>
            <person name="Kruys A."/>
            <person name="Hutchinson M.I."/>
            <person name="Powell A.J."/>
            <person name="Barry K."/>
            <person name="Miller A.N."/>
            <person name="Grigoriev I.V."/>
            <person name="Debuchy R."/>
            <person name="Gladieux P."/>
            <person name="Hiltunen Thoren M."/>
            <person name="Johannesson H."/>
        </authorList>
    </citation>
    <scope>NUCLEOTIDE SEQUENCE</scope>
    <source>
        <strain evidence="3">CBS 508.74</strain>
    </source>
</reference>
<feature type="transmembrane region" description="Helical" evidence="2">
    <location>
        <begin position="265"/>
        <end position="284"/>
    </location>
</feature>
<reference evidence="3" key="2">
    <citation type="submission" date="2023-05" db="EMBL/GenBank/DDBJ databases">
        <authorList>
            <consortium name="Lawrence Berkeley National Laboratory"/>
            <person name="Steindorff A."/>
            <person name="Hensen N."/>
            <person name="Bonometti L."/>
            <person name="Westerberg I."/>
            <person name="Brannstrom I.O."/>
            <person name="Guillou S."/>
            <person name="Cros-Aarteil S."/>
            <person name="Calhoun S."/>
            <person name="Haridas S."/>
            <person name="Kuo A."/>
            <person name="Mondo S."/>
            <person name="Pangilinan J."/>
            <person name="Riley R."/>
            <person name="Labutti K."/>
            <person name="Andreopoulos B."/>
            <person name="Lipzen A."/>
            <person name="Chen C."/>
            <person name="Yanf M."/>
            <person name="Daum C."/>
            <person name="Ng V."/>
            <person name="Clum A."/>
            <person name="Ohm R."/>
            <person name="Martin F."/>
            <person name="Silar P."/>
            <person name="Natvig D."/>
            <person name="Lalanne C."/>
            <person name="Gautier V."/>
            <person name="Ament-Velasquez S.L."/>
            <person name="Kruys A."/>
            <person name="Hutchinson M.I."/>
            <person name="Powell A.J."/>
            <person name="Barry K."/>
            <person name="Miller A.N."/>
            <person name="Grigoriev I.V."/>
            <person name="Debuchy R."/>
            <person name="Gladieux P."/>
            <person name="Thoren M.H."/>
            <person name="Johannesson H."/>
        </authorList>
    </citation>
    <scope>NUCLEOTIDE SEQUENCE</scope>
    <source>
        <strain evidence="3">CBS 508.74</strain>
    </source>
</reference>
<evidence type="ECO:0008006" key="5">
    <source>
        <dbReference type="Google" id="ProtNLM"/>
    </source>
</evidence>
<proteinExistence type="predicted"/>
<evidence type="ECO:0000313" key="3">
    <source>
        <dbReference type="EMBL" id="KAK4111781.1"/>
    </source>
</evidence>
<sequence length="303" mass="31992">MPASEKGSGRSSNGGRRPDAQPQSSSSTIQTLLVTSWLSTVWQYLNRNVCPTGLAELELVLLTFCIGVQDAVSFPDFHCFASNQTGNTVFLMLAVVLPEMNGDMFVTANIGIALGFFLAAAWLTGQLGHIVGPRRRLWLLFCNLVQTCLVFAAAAVQYAAPGGTGGIVEHVGGEGGGKLTSNTATLIAIGLLASAAGSQVVQSRSLRLTEISTAMATAAWVDLVIDRDLFVLRNNRPRNRRAMFLAALVVGSLAGAFIYKRLGSPAALVVSGAGKALVTALFLFNRADSGEREKVDTAEDDSV</sequence>
<organism evidence="3 4">
    <name type="scientific">Canariomyces notabilis</name>
    <dbReference type="NCBI Taxonomy" id="2074819"/>
    <lineage>
        <taxon>Eukaryota</taxon>
        <taxon>Fungi</taxon>
        <taxon>Dikarya</taxon>
        <taxon>Ascomycota</taxon>
        <taxon>Pezizomycotina</taxon>
        <taxon>Sordariomycetes</taxon>
        <taxon>Sordariomycetidae</taxon>
        <taxon>Sordariales</taxon>
        <taxon>Chaetomiaceae</taxon>
        <taxon>Canariomyces</taxon>
    </lineage>
</organism>
<keyword evidence="2" id="KW-0472">Membrane</keyword>
<comment type="caution">
    <text evidence="3">The sequence shown here is derived from an EMBL/GenBank/DDBJ whole genome shotgun (WGS) entry which is preliminary data.</text>
</comment>